<protein>
    <submittedName>
        <fullName evidence="3">Universal stress protein</fullName>
    </submittedName>
</protein>
<dbReference type="InterPro" id="IPR006015">
    <property type="entry name" value="Universal_stress_UspA"/>
</dbReference>
<dbReference type="EMBL" id="JAMQOP010000001">
    <property type="protein sequence ID" value="MDS0297871.1"/>
    <property type="molecule type" value="Genomic_DNA"/>
</dbReference>
<dbReference type="InterPro" id="IPR014729">
    <property type="entry name" value="Rossmann-like_a/b/a_fold"/>
</dbReference>
<gene>
    <name evidence="3" type="ORF">NDI76_03880</name>
</gene>
<dbReference type="RefSeq" id="WP_310922698.1">
    <property type="nucleotide sequence ID" value="NZ_JAMQOP010000001.1"/>
</dbReference>
<sequence length="149" mass="16348">MPNHVLVPFDGSPLAERALRYACAEYGSESITVLYVVDENSDETAAAGWGDHPSEWDDWLDERRDHARDLFTVAEEIAGEKDVQIRTGVAVGQAAEMIVKAAEEYGADLIVVGVHGQSRLEELVVGDVARTLVRESPIPVTTVRESDDR</sequence>
<evidence type="ECO:0000256" key="1">
    <source>
        <dbReference type="ARBA" id="ARBA00008791"/>
    </source>
</evidence>
<name>A0ABU2GAN4_9EURY</name>
<dbReference type="Pfam" id="PF00582">
    <property type="entry name" value="Usp"/>
    <property type="match status" value="1"/>
</dbReference>
<reference evidence="3 4" key="1">
    <citation type="submission" date="2022-06" db="EMBL/GenBank/DDBJ databases">
        <title>Halogeometricum sp. a new haloarchaeum isolate from saline soil.</title>
        <authorList>
            <person name="Strakova D."/>
            <person name="Galisteo C."/>
            <person name="Sanchez-Porro C."/>
            <person name="Ventosa A."/>
        </authorList>
    </citation>
    <scope>NUCLEOTIDE SEQUENCE [LARGE SCALE GENOMIC DNA]</scope>
    <source>
        <strain evidence="3 4">S1BR25-6</strain>
    </source>
</reference>
<comment type="similarity">
    <text evidence="1">Belongs to the universal stress protein A family.</text>
</comment>
<feature type="domain" description="UspA" evidence="2">
    <location>
        <begin position="2"/>
        <end position="144"/>
    </location>
</feature>
<dbReference type="PRINTS" id="PR01438">
    <property type="entry name" value="UNVRSLSTRESS"/>
</dbReference>
<evidence type="ECO:0000313" key="3">
    <source>
        <dbReference type="EMBL" id="MDS0297871.1"/>
    </source>
</evidence>
<dbReference type="SUPFAM" id="SSF52402">
    <property type="entry name" value="Adenine nucleotide alpha hydrolases-like"/>
    <property type="match status" value="1"/>
</dbReference>
<comment type="caution">
    <text evidence="3">The sequence shown here is derived from an EMBL/GenBank/DDBJ whole genome shotgun (WGS) entry which is preliminary data.</text>
</comment>
<evidence type="ECO:0000313" key="4">
    <source>
        <dbReference type="Proteomes" id="UP001257060"/>
    </source>
</evidence>
<organism evidence="3 4">
    <name type="scientific">Halogeometricum salsisoli</name>
    <dbReference type="NCBI Taxonomy" id="2950536"/>
    <lineage>
        <taxon>Archaea</taxon>
        <taxon>Methanobacteriati</taxon>
        <taxon>Methanobacteriota</taxon>
        <taxon>Stenosarchaea group</taxon>
        <taxon>Halobacteria</taxon>
        <taxon>Halobacteriales</taxon>
        <taxon>Haloferacaceae</taxon>
        <taxon>Halogeometricum</taxon>
    </lineage>
</organism>
<evidence type="ECO:0000259" key="2">
    <source>
        <dbReference type="Pfam" id="PF00582"/>
    </source>
</evidence>
<dbReference type="InterPro" id="IPR006016">
    <property type="entry name" value="UspA"/>
</dbReference>
<dbReference type="PANTHER" id="PTHR46268:SF24">
    <property type="entry name" value="UNIVERSAL STRESS PROTEIN"/>
    <property type="match status" value="1"/>
</dbReference>
<accession>A0ABU2GAN4</accession>
<dbReference type="Proteomes" id="UP001257060">
    <property type="component" value="Unassembled WGS sequence"/>
</dbReference>
<dbReference type="PANTHER" id="PTHR46268">
    <property type="entry name" value="STRESS RESPONSE PROTEIN NHAX"/>
    <property type="match status" value="1"/>
</dbReference>
<keyword evidence="4" id="KW-1185">Reference proteome</keyword>
<proteinExistence type="inferred from homology"/>
<dbReference type="CDD" id="cd00293">
    <property type="entry name" value="USP-like"/>
    <property type="match status" value="1"/>
</dbReference>
<dbReference type="Gene3D" id="3.40.50.620">
    <property type="entry name" value="HUPs"/>
    <property type="match status" value="1"/>
</dbReference>